<comment type="similarity">
    <text evidence="2 9">Belongs to the Mediator complex subunit 5 family.</text>
</comment>
<dbReference type="Proteomes" id="UP000813824">
    <property type="component" value="Unassembled WGS sequence"/>
</dbReference>
<evidence type="ECO:0000256" key="6">
    <source>
        <dbReference type="ARBA" id="ARBA00023163"/>
    </source>
</evidence>
<accession>A0A8K0URG5</accession>
<evidence type="ECO:0000256" key="8">
    <source>
        <dbReference type="ARBA" id="ARBA00031256"/>
    </source>
</evidence>
<evidence type="ECO:0000256" key="1">
    <source>
        <dbReference type="ARBA" id="ARBA00004123"/>
    </source>
</evidence>
<evidence type="ECO:0000256" key="5">
    <source>
        <dbReference type="ARBA" id="ARBA00023159"/>
    </source>
</evidence>
<organism evidence="10 11">
    <name type="scientific">Cristinia sonorae</name>
    <dbReference type="NCBI Taxonomy" id="1940300"/>
    <lineage>
        <taxon>Eukaryota</taxon>
        <taxon>Fungi</taxon>
        <taxon>Dikarya</taxon>
        <taxon>Basidiomycota</taxon>
        <taxon>Agaricomycotina</taxon>
        <taxon>Agaricomycetes</taxon>
        <taxon>Agaricomycetidae</taxon>
        <taxon>Agaricales</taxon>
        <taxon>Pleurotineae</taxon>
        <taxon>Stephanosporaceae</taxon>
        <taxon>Cristinia</taxon>
    </lineage>
</organism>
<dbReference type="PANTHER" id="PTHR35784:SF1">
    <property type="entry name" value="MEDIATOR OF RNA POLYMERASE II TRANSCRIPTION SUBUNIT 5"/>
    <property type="match status" value="1"/>
</dbReference>
<name>A0A8K0URG5_9AGAR</name>
<dbReference type="GO" id="GO:0016592">
    <property type="term" value="C:mediator complex"/>
    <property type="evidence" value="ECO:0007669"/>
    <property type="project" value="InterPro"/>
</dbReference>
<evidence type="ECO:0000313" key="11">
    <source>
        <dbReference type="Proteomes" id="UP000813824"/>
    </source>
</evidence>
<keyword evidence="5 9" id="KW-0010">Activator</keyword>
<comment type="function">
    <text evidence="9">Component of the Mediator complex, a coactivator involved in the regulated transcription of nearly all RNA polymerase II-dependent genes. Mediator functions as a bridge to convey information from gene-specific regulatory proteins to the basal RNA polymerase II transcription machinery. Mediator is recruited to promoters by direct interactions with regulatory proteins and serves as a scaffold for the assembly of a functional preinitiation complex with RNA polymerase II and the general transcription factors.</text>
</comment>
<dbReference type="InterPro" id="IPR014801">
    <property type="entry name" value="Mediator_Med5_fun"/>
</dbReference>
<comment type="subunit">
    <text evidence="9">Component of the Mediator complex.</text>
</comment>
<comment type="caution">
    <text evidence="10">The sequence shown here is derived from an EMBL/GenBank/DDBJ whole genome shotgun (WGS) entry which is preliminary data.</text>
</comment>
<keyword evidence="6 9" id="KW-0804">Transcription</keyword>
<evidence type="ECO:0000256" key="2">
    <source>
        <dbReference type="ARBA" id="ARBA00008782"/>
    </source>
</evidence>
<proteinExistence type="inferred from homology"/>
<keyword evidence="7 9" id="KW-0539">Nucleus</keyword>
<evidence type="ECO:0000256" key="4">
    <source>
        <dbReference type="ARBA" id="ARBA00023015"/>
    </source>
</evidence>
<dbReference type="PANTHER" id="PTHR35784">
    <property type="entry name" value="MEDIATOR OF RNA POLYMERASE II TRANSCRIPTION SUBUNIT 5"/>
    <property type="match status" value="1"/>
</dbReference>
<reference evidence="10" key="1">
    <citation type="journal article" date="2021" name="New Phytol.">
        <title>Evolutionary innovations through gain and loss of genes in the ectomycorrhizal Boletales.</title>
        <authorList>
            <person name="Wu G."/>
            <person name="Miyauchi S."/>
            <person name="Morin E."/>
            <person name="Kuo A."/>
            <person name="Drula E."/>
            <person name="Varga T."/>
            <person name="Kohler A."/>
            <person name="Feng B."/>
            <person name="Cao Y."/>
            <person name="Lipzen A."/>
            <person name="Daum C."/>
            <person name="Hundley H."/>
            <person name="Pangilinan J."/>
            <person name="Johnson J."/>
            <person name="Barry K."/>
            <person name="LaButti K."/>
            <person name="Ng V."/>
            <person name="Ahrendt S."/>
            <person name="Min B."/>
            <person name="Choi I.G."/>
            <person name="Park H."/>
            <person name="Plett J.M."/>
            <person name="Magnuson J."/>
            <person name="Spatafora J.W."/>
            <person name="Nagy L.G."/>
            <person name="Henrissat B."/>
            <person name="Grigoriev I.V."/>
            <person name="Yang Z.L."/>
            <person name="Xu J."/>
            <person name="Martin F.M."/>
        </authorList>
    </citation>
    <scope>NUCLEOTIDE SEQUENCE</scope>
    <source>
        <strain evidence="10">KKN 215</strain>
    </source>
</reference>
<evidence type="ECO:0000313" key="10">
    <source>
        <dbReference type="EMBL" id="KAH8102457.1"/>
    </source>
</evidence>
<keyword evidence="11" id="KW-1185">Reference proteome</keyword>
<dbReference type="GO" id="GO:0006357">
    <property type="term" value="P:regulation of transcription by RNA polymerase II"/>
    <property type="evidence" value="ECO:0007669"/>
    <property type="project" value="InterPro"/>
</dbReference>
<protein>
    <recommendedName>
        <fullName evidence="3 9">Mediator of RNA polymerase II transcription subunit 5</fullName>
    </recommendedName>
    <alternativeName>
        <fullName evidence="8 9">Mediator complex subunit 5</fullName>
    </alternativeName>
</protein>
<evidence type="ECO:0000256" key="9">
    <source>
        <dbReference type="RuleBase" id="RU364142"/>
    </source>
</evidence>
<keyword evidence="4 9" id="KW-0805">Transcription regulation</keyword>
<dbReference type="AlphaFoldDB" id="A0A8K0URG5"/>
<dbReference type="EMBL" id="JAEVFJ010000009">
    <property type="protein sequence ID" value="KAH8102457.1"/>
    <property type="molecule type" value="Genomic_DNA"/>
</dbReference>
<dbReference type="Pfam" id="PF08689">
    <property type="entry name" value="Med5"/>
    <property type="match status" value="1"/>
</dbReference>
<comment type="subcellular location">
    <subcellularLocation>
        <location evidence="1 9">Nucleus</location>
    </subcellularLocation>
</comment>
<dbReference type="GO" id="GO:0003712">
    <property type="term" value="F:transcription coregulator activity"/>
    <property type="evidence" value="ECO:0007669"/>
    <property type="project" value="InterPro"/>
</dbReference>
<gene>
    <name evidence="9" type="primary">MED5</name>
    <name evidence="10" type="ORF">BXZ70DRAFT_986358</name>
</gene>
<sequence length="941" mass="103370">MSLSELTRNAFQSGISAGKWLKLSKLFISQNLSHAVPEAIHRELSNSVLVLHRSYPGDPALQAYLKASIQDGILPLTAFVTAFLEGARSPDLHNSYTLDSLCRVIIESHYASGMPPIGSVVPFTASTVDILETVQDAMVLLRTAHGLSSSNLNHLVASASELLMLLLSCVTDVSHISTAQALVHFADASELLQLRLSHEVRQSLETLVLSLSLLLGDDAKAAREAQMMHTLQLALGKGDVIGPNSDSDITSCGLLLHCLITRRGNAYGSGDAPHVTALLVAFLRWSSWSPAIFYTQLLLSAVYGLSNFESPTSSSEKISAPLWRAFVIGRLPHILSAFEKAVEHDGTEPDWRTAMHFAISSLLHRADLIHRCDAIHYGITDDTMTDVPRTSLFVIELLRQFVETGLIEQSFAASINPAQQNDMSRMQSECQEANADLETYFESKVAAETGLEETMAFLGRVWKDPSSHRVGAEIIRKRFISALSSLDIDQLGYICKILYLVEPALDILSLHVELEEMLAMGLGLVEDYDCETVGDPQTAVAHLGDVVLFLQYALARFHLSSMVFRLKGRELKADVLYSGTVTHRIDSRGEDAPTFNTWFKALFDSNSEGIEDTILRSTRPKILLHMAGTLFSHAIQQCTERKLDKEVMNNGFSYFLGPLLNWTLIGVVKVLLIEIQSSKRIPLYQEVLQTLLTSTSCPTPVLRLTASAILRVFPSKFVSSPGLTFDHTKIRRIALEALKLPTEDPPTALTLGTSDWIENPRRYLRNALSAARSGKACSLDVDQCLLYMAPTKFLQVVWAELAMAISMGDQLETPRRLATYILSHPPPLNSPPLLPIFLHVVLPSIITSLDQASPAEQSMAVELLVAVISSTLTSALHVEWALLSVCNDPKYVLGQPVSGMARRLGGDLRKNTLSQTSTVVAQRLASSQSFVTNFPTYMAEG</sequence>
<dbReference type="OrthoDB" id="5549158at2759"/>
<evidence type="ECO:0000256" key="7">
    <source>
        <dbReference type="ARBA" id="ARBA00023242"/>
    </source>
</evidence>
<evidence type="ECO:0000256" key="3">
    <source>
        <dbReference type="ARBA" id="ARBA00020628"/>
    </source>
</evidence>